<feature type="signal peptide" evidence="5">
    <location>
        <begin position="1"/>
        <end position="24"/>
    </location>
</feature>
<gene>
    <name evidence="6" type="ORF">GCM10007100_11060</name>
</gene>
<dbReference type="InterPro" id="IPR011990">
    <property type="entry name" value="TPR-like_helical_dom_sf"/>
</dbReference>
<dbReference type="SUPFAM" id="SSF48452">
    <property type="entry name" value="TPR-like"/>
    <property type="match status" value="2"/>
</dbReference>
<dbReference type="PROSITE" id="PS50005">
    <property type="entry name" value="TPR"/>
    <property type="match status" value="2"/>
</dbReference>
<evidence type="ECO:0008006" key="8">
    <source>
        <dbReference type="Google" id="ProtNLM"/>
    </source>
</evidence>
<name>A0A918TIZ4_9BACT</name>
<dbReference type="EMBL" id="BMXI01000003">
    <property type="protein sequence ID" value="GHC47100.1"/>
    <property type="molecule type" value="Genomic_DNA"/>
</dbReference>
<dbReference type="PANTHER" id="PTHR45586">
    <property type="entry name" value="TPR REPEAT-CONTAINING PROTEIN PA4667"/>
    <property type="match status" value="1"/>
</dbReference>
<feature type="compositionally biased region" description="Basic residues" evidence="4">
    <location>
        <begin position="277"/>
        <end position="297"/>
    </location>
</feature>
<evidence type="ECO:0000313" key="6">
    <source>
        <dbReference type="EMBL" id="GHC47100.1"/>
    </source>
</evidence>
<comment type="caution">
    <text evidence="6">The sequence shown here is derived from an EMBL/GenBank/DDBJ whole genome shotgun (WGS) entry which is preliminary data.</text>
</comment>
<feature type="repeat" description="TPR" evidence="3">
    <location>
        <begin position="106"/>
        <end position="139"/>
    </location>
</feature>
<keyword evidence="1" id="KW-0677">Repeat</keyword>
<dbReference type="Pfam" id="PF13181">
    <property type="entry name" value="TPR_8"/>
    <property type="match status" value="1"/>
</dbReference>
<dbReference type="RefSeq" id="WP_189568108.1">
    <property type="nucleotide sequence ID" value="NZ_JBHLZH010000010.1"/>
</dbReference>
<accession>A0A918TIZ4</accession>
<dbReference type="InterPro" id="IPR051012">
    <property type="entry name" value="CellSynth/LPSAsmb/PSIAsmb"/>
</dbReference>
<keyword evidence="5" id="KW-0732">Signal</keyword>
<feature type="chain" id="PRO_5037663611" description="Tetratricopeptide repeat protein" evidence="5">
    <location>
        <begin position="25"/>
        <end position="418"/>
    </location>
</feature>
<reference evidence="6" key="2">
    <citation type="submission" date="2020-09" db="EMBL/GenBank/DDBJ databases">
        <authorList>
            <person name="Sun Q."/>
            <person name="Kim S."/>
        </authorList>
    </citation>
    <scope>NUCLEOTIDE SEQUENCE</scope>
    <source>
        <strain evidence="6">KCTC 12988</strain>
    </source>
</reference>
<keyword evidence="7" id="KW-1185">Reference proteome</keyword>
<sequence length="418" mass="45914">MTTRSLIVPTVAAIAVWALNQASAQPQQSLSARDLIRQGDALMQEARNTLSHDFDAAEEAYRRALAIDEKNPEALVGMAWVSNSNHDFPAGKVWAQKALAEDPRALEAYALMGDGAVELGDYEEAFDHFQAALDIRGDLSTYSRAAHLLWLNGDDDQAHTLMRQAIKSGGPHLENVAWCRAELAMMLLKVNDLPHARREAEAAVKLAPQNPRALIARGRVYQADEKYEKAIESFQQSAAITPTHDALAPLAELFLQTGETEKAKAQIEGVVKFHLPGAHHHGHEGGHHHHHHDHGHHHEASSQLALFLADHQQSLNLATEQGEAAYKAFPNLHAADSLAWCYFQQGKLSEAQRYSQLALRLGTSEPLFHFHAGMIEKGLGNEAAARKHLSHALTLSPSFHPRHAPAARVILSKMASKS</sequence>
<dbReference type="Gene3D" id="1.25.40.10">
    <property type="entry name" value="Tetratricopeptide repeat domain"/>
    <property type="match status" value="3"/>
</dbReference>
<keyword evidence="2 3" id="KW-0802">TPR repeat</keyword>
<dbReference type="Proteomes" id="UP000644507">
    <property type="component" value="Unassembled WGS sequence"/>
</dbReference>
<evidence type="ECO:0000256" key="4">
    <source>
        <dbReference type="SAM" id="MobiDB-lite"/>
    </source>
</evidence>
<dbReference type="AlphaFoldDB" id="A0A918TIZ4"/>
<proteinExistence type="predicted"/>
<evidence type="ECO:0000256" key="1">
    <source>
        <dbReference type="ARBA" id="ARBA00022737"/>
    </source>
</evidence>
<organism evidence="6 7">
    <name type="scientific">Roseibacillus persicicus</name>
    <dbReference type="NCBI Taxonomy" id="454148"/>
    <lineage>
        <taxon>Bacteria</taxon>
        <taxon>Pseudomonadati</taxon>
        <taxon>Verrucomicrobiota</taxon>
        <taxon>Verrucomicrobiia</taxon>
        <taxon>Verrucomicrobiales</taxon>
        <taxon>Verrucomicrobiaceae</taxon>
        <taxon>Roseibacillus</taxon>
    </lineage>
</organism>
<evidence type="ECO:0000256" key="3">
    <source>
        <dbReference type="PROSITE-ProRule" id="PRU00339"/>
    </source>
</evidence>
<dbReference type="SMART" id="SM00028">
    <property type="entry name" value="TPR"/>
    <property type="match status" value="7"/>
</dbReference>
<dbReference type="PANTHER" id="PTHR45586:SF1">
    <property type="entry name" value="LIPOPOLYSACCHARIDE ASSEMBLY PROTEIN B"/>
    <property type="match status" value="1"/>
</dbReference>
<feature type="repeat" description="TPR" evidence="3">
    <location>
        <begin position="211"/>
        <end position="244"/>
    </location>
</feature>
<dbReference type="Pfam" id="PF13432">
    <property type="entry name" value="TPR_16"/>
    <property type="match status" value="1"/>
</dbReference>
<reference evidence="6" key="1">
    <citation type="journal article" date="2014" name="Int. J. Syst. Evol. Microbiol.">
        <title>Complete genome sequence of Corynebacterium casei LMG S-19264T (=DSM 44701T), isolated from a smear-ripened cheese.</title>
        <authorList>
            <consortium name="US DOE Joint Genome Institute (JGI-PGF)"/>
            <person name="Walter F."/>
            <person name="Albersmeier A."/>
            <person name="Kalinowski J."/>
            <person name="Ruckert C."/>
        </authorList>
    </citation>
    <scope>NUCLEOTIDE SEQUENCE</scope>
    <source>
        <strain evidence="6">KCTC 12988</strain>
    </source>
</reference>
<dbReference type="InterPro" id="IPR019734">
    <property type="entry name" value="TPR_rpt"/>
</dbReference>
<evidence type="ECO:0000313" key="7">
    <source>
        <dbReference type="Proteomes" id="UP000644507"/>
    </source>
</evidence>
<evidence type="ECO:0000256" key="5">
    <source>
        <dbReference type="SAM" id="SignalP"/>
    </source>
</evidence>
<protein>
    <recommendedName>
        <fullName evidence="8">Tetratricopeptide repeat protein</fullName>
    </recommendedName>
</protein>
<evidence type="ECO:0000256" key="2">
    <source>
        <dbReference type="ARBA" id="ARBA00022803"/>
    </source>
</evidence>
<feature type="region of interest" description="Disordered" evidence="4">
    <location>
        <begin position="276"/>
        <end position="302"/>
    </location>
</feature>